<proteinExistence type="predicted"/>
<dbReference type="InterPro" id="IPR036278">
    <property type="entry name" value="Sialidase_sf"/>
</dbReference>
<keyword evidence="2" id="KW-1185">Reference proteome</keyword>
<reference evidence="2" key="1">
    <citation type="journal article" date="2019" name="Int. J. Syst. Evol. Microbiol.">
        <title>The Global Catalogue of Microorganisms (GCM) 10K type strain sequencing project: providing services to taxonomists for standard genome sequencing and annotation.</title>
        <authorList>
            <consortium name="The Broad Institute Genomics Platform"/>
            <consortium name="The Broad Institute Genome Sequencing Center for Infectious Disease"/>
            <person name="Wu L."/>
            <person name="Ma J."/>
        </authorList>
    </citation>
    <scope>NUCLEOTIDE SEQUENCE [LARGE SCALE GENOMIC DNA]</scope>
    <source>
        <strain evidence="2">JCM 17705</strain>
    </source>
</reference>
<dbReference type="PANTHER" id="PTHR38792">
    <property type="entry name" value="BNR/ASP-BOX REPEAT DOMAIN PROTEIN (AFU_ORTHOLOGUE AFUA_7G06430)-RELATED"/>
    <property type="match status" value="1"/>
</dbReference>
<accession>A0ABP8FZQ1</accession>
<comment type="caution">
    <text evidence="1">The sequence shown here is derived from an EMBL/GenBank/DDBJ whole genome shotgun (WGS) entry which is preliminary data.</text>
</comment>
<gene>
    <name evidence="1" type="ORF">GCM10023149_10460</name>
</gene>
<dbReference type="PANTHER" id="PTHR38792:SF3">
    <property type="entry name" value="BNR_ASP-BOX REPEAT DOMAIN PROTEIN (AFU_ORTHOLOGUE AFUA_7G06430)-RELATED"/>
    <property type="match status" value="1"/>
</dbReference>
<dbReference type="Proteomes" id="UP001500582">
    <property type="component" value="Unassembled WGS sequence"/>
</dbReference>
<evidence type="ECO:0000313" key="1">
    <source>
        <dbReference type="EMBL" id="GAA4314330.1"/>
    </source>
</evidence>
<sequence>MNSKWIWLVFSILPCITLAQNKVQKPAYNIVWDQSTLKQVAPLADNGGANYGRMIQLYNGDLLCIYESRGGVECSTSKDLGKTWLAPVVIAVRAEGINMAVPEILELKDHSLLASYNPRPYKVKGVTDTTKHFGIRTKKSYDGGKTWQDERLIYEAGAEFENGCWEPAQIQLPSGEVQLYFSDEGVYRKSNEQNISIFRSADNGLTWTEKPEIASFRPRHRDGMPVPIILKGEKTIAFSIEDNAVGQFKPSIIRNTFKQNWKKSVDANDAERNYALAVPLPDSVYAGAPYLRQLHNGQTILAYQSTQGRGHNWEQACMQIAVGDSKAMNFQQVTTPFSVPNDKHGLWNSLCVLNDDTVIALTSTNAYGNRNAVWMIKGRLVKK</sequence>
<dbReference type="Gene3D" id="2.120.10.10">
    <property type="match status" value="1"/>
</dbReference>
<dbReference type="CDD" id="cd15482">
    <property type="entry name" value="Sialidase_non-viral"/>
    <property type="match status" value="2"/>
</dbReference>
<organism evidence="1 2">
    <name type="scientific">Mucilaginibacter gynuensis</name>
    <dbReference type="NCBI Taxonomy" id="1302236"/>
    <lineage>
        <taxon>Bacteria</taxon>
        <taxon>Pseudomonadati</taxon>
        <taxon>Bacteroidota</taxon>
        <taxon>Sphingobacteriia</taxon>
        <taxon>Sphingobacteriales</taxon>
        <taxon>Sphingobacteriaceae</taxon>
        <taxon>Mucilaginibacter</taxon>
    </lineage>
</organism>
<evidence type="ECO:0008006" key="3">
    <source>
        <dbReference type="Google" id="ProtNLM"/>
    </source>
</evidence>
<dbReference type="RefSeq" id="WP_345209953.1">
    <property type="nucleotide sequence ID" value="NZ_BAABFT010000002.1"/>
</dbReference>
<evidence type="ECO:0000313" key="2">
    <source>
        <dbReference type="Proteomes" id="UP001500582"/>
    </source>
</evidence>
<dbReference type="EMBL" id="BAABFT010000002">
    <property type="protein sequence ID" value="GAA4314330.1"/>
    <property type="molecule type" value="Genomic_DNA"/>
</dbReference>
<protein>
    <recommendedName>
        <fullName evidence="3">BNR repeat protein</fullName>
    </recommendedName>
</protein>
<dbReference type="SUPFAM" id="SSF50939">
    <property type="entry name" value="Sialidases"/>
    <property type="match status" value="1"/>
</dbReference>
<name>A0ABP8FZQ1_9SPHI</name>